<protein>
    <submittedName>
        <fullName evidence="1">Uncharacterized protein</fullName>
    </submittedName>
</protein>
<accession>A0A1H2LM51</accession>
<evidence type="ECO:0000313" key="1">
    <source>
        <dbReference type="EMBL" id="SDU81914.1"/>
    </source>
</evidence>
<organism evidence="1 2">
    <name type="scientific">Arcanobacterium phocae</name>
    <dbReference type="NCBI Taxonomy" id="131112"/>
    <lineage>
        <taxon>Bacteria</taxon>
        <taxon>Bacillati</taxon>
        <taxon>Actinomycetota</taxon>
        <taxon>Actinomycetes</taxon>
        <taxon>Actinomycetales</taxon>
        <taxon>Actinomycetaceae</taxon>
        <taxon>Arcanobacterium</taxon>
    </lineage>
</organism>
<keyword evidence="2" id="KW-1185">Reference proteome</keyword>
<name>A0A1H2LM51_9ACTO</name>
<proteinExistence type="predicted"/>
<dbReference type="Proteomes" id="UP000214355">
    <property type="component" value="Chromosome I"/>
</dbReference>
<sequence length="70" mass="7832">MKNTHKYPKCGSNELVKVPGSARAYGVGNNIVVGLTYFSAVLVDRYVCCRCGFSEEWINQAGIQKLKKKY</sequence>
<dbReference type="AlphaFoldDB" id="A0A1H2LM51"/>
<reference evidence="2" key="1">
    <citation type="submission" date="2016-10" db="EMBL/GenBank/DDBJ databases">
        <authorList>
            <person name="Varghese N."/>
            <person name="Submissions S."/>
        </authorList>
    </citation>
    <scope>NUCLEOTIDE SEQUENCE [LARGE SCALE GENOMIC DNA]</scope>
    <source>
        <strain evidence="2">DSM 10002</strain>
    </source>
</reference>
<evidence type="ECO:0000313" key="2">
    <source>
        <dbReference type="Proteomes" id="UP000214355"/>
    </source>
</evidence>
<dbReference type="EMBL" id="LT629804">
    <property type="protein sequence ID" value="SDU81914.1"/>
    <property type="molecule type" value="Genomic_DNA"/>
</dbReference>
<gene>
    <name evidence="1" type="ORF">SAMN04489737_1625</name>
</gene>